<dbReference type="Pfam" id="PF02254">
    <property type="entry name" value="TrkA_N"/>
    <property type="match status" value="1"/>
</dbReference>
<dbReference type="InterPro" id="IPR003148">
    <property type="entry name" value="RCK_N"/>
</dbReference>
<dbReference type="InterPro" id="IPR036291">
    <property type="entry name" value="NAD(P)-bd_dom_sf"/>
</dbReference>
<dbReference type="InterPro" id="IPR013099">
    <property type="entry name" value="K_chnl_dom"/>
</dbReference>
<dbReference type="GO" id="GO:0006813">
    <property type="term" value="P:potassium ion transport"/>
    <property type="evidence" value="ECO:0007669"/>
    <property type="project" value="InterPro"/>
</dbReference>
<organism evidence="4 5">
    <name type="scientific">Virgibacillus halodenitrificans</name>
    <name type="common">Bacillus halodenitrificans</name>
    <dbReference type="NCBI Taxonomy" id="1482"/>
    <lineage>
        <taxon>Bacteria</taxon>
        <taxon>Bacillati</taxon>
        <taxon>Bacillota</taxon>
        <taxon>Bacilli</taxon>
        <taxon>Bacillales</taxon>
        <taxon>Bacillaceae</taxon>
        <taxon>Virgibacillus</taxon>
    </lineage>
</organism>
<dbReference type="Gene3D" id="1.10.287.70">
    <property type="match status" value="1"/>
</dbReference>
<keyword evidence="2" id="KW-1133">Transmembrane helix</keyword>
<sequence>MIFRILQKAMKMNVKATIFIGLLIFVLLSAKAIQVIEPQTFTTYFSALWWVMTSVTTVGYGDISPVTAGGQLFAMVIVYIVGIGIMGVAVGYVVDVYVEFKNKKESGKLAFKGKDHFVIINYTRRSKETIQELLNMHEDKQIVLIDEDIEKVPFVHEHVHFVHGEPADIHTLEKANIADSTSVMIFSSDGVPNASFADGQTLLVATSVEDYSQKINKSIYTIVEVTSEKHIASFVHGGVDEFITPNQTSARLIAKSGTYKGISEVFRQLTSSNYGEDIFTIVPQASWKTYGDACQSLHNMGATLLSVDNNLDIAAKSSEKLPPQSKLLIVCKSEIYEQIKKSS</sequence>
<accession>A0AAC9NJT5</accession>
<dbReference type="Proteomes" id="UP000182945">
    <property type="component" value="Chromosome"/>
</dbReference>
<dbReference type="GeneID" id="71513465"/>
<evidence type="ECO:0000256" key="2">
    <source>
        <dbReference type="SAM" id="Phobius"/>
    </source>
</evidence>
<dbReference type="Gene3D" id="3.40.50.720">
    <property type="entry name" value="NAD(P)-binding Rossmann-like Domain"/>
    <property type="match status" value="1"/>
</dbReference>
<name>A0AAC9NJT5_VIRHA</name>
<evidence type="ECO:0000259" key="3">
    <source>
        <dbReference type="PROSITE" id="PS51201"/>
    </source>
</evidence>
<evidence type="ECO:0000256" key="1">
    <source>
        <dbReference type="ARBA" id="ARBA00004651"/>
    </source>
</evidence>
<dbReference type="PANTHER" id="PTHR43833">
    <property type="entry name" value="POTASSIUM CHANNEL PROTEIN 2-RELATED-RELATED"/>
    <property type="match status" value="1"/>
</dbReference>
<dbReference type="RefSeq" id="WP_060681068.1">
    <property type="nucleotide sequence ID" value="NZ_CP017962.1"/>
</dbReference>
<dbReference type="PROSITE" id="PS51201">
    <property type="entry name" value="RCK_N"/>
    <property type="match status" value="1"/>
</dbReference>
<feature type="domain" description="RCK N-terminal" evidence="3">
    <location>
        <begin position="114"/>
        <end position="244"/>
    </location>
</feature>
<feature type="transmembrane region" description="Helical" evidence="2">
    <location>
        <begin position="72"/>
        <end position="94"/>
    </location>
</feature>
<dbReference type="GO" id="GO:0005886">
    <property type="term" value="C:plasma membrane"/>
    <property type="evidence" value="ECO:0007669"/>
    <property type="project" value="UniProtKB-SubCell"/>
</dbReference>
<dbReference type="EMBL" id="CP017962">
    <property type="protein sequence ID" value="APC47303.1"/>
    <property type="molecule type" value="Genomic_DNA"/>
</dbReference>
<comment type="subcellular location">
    <subcellularLocation>
        <location evidence="1">Cell membrane</location>
        <topology evidence="1">Multi-pass membrane protein</topology>
    </subcellularLocation>
</comment>
<dbReference type="Pfam" id="PF07885">
    <property type="entry name" value="Ion_trans_2"/>
    <property type="match status" value="1"/>
</dbReference>
<dbReference type="PANTHER" id="PTHR43833:SF9">
    <property type="entry name" value="POTASSIUM CHANNEL PROTEIN YUGO-RELATED"/>
    <property type="match status" value="1"/>
</dbReference>
<reference evidence="4 5" key="1">
    <citation type="submission" date="2016-11" db="EMBL/GenBank/DDBJ databases">
        <title>Complete genome sequencing of Virgibacillus halodenitrificans PDB-F2.</title>
        <authorList>
            <person name="Sun Z."/>
            <person name="Zhou Y."/>
            <person name="Li H."/>
        </authorList>
    </citation>
    <scope>NUCLEOTIDE SEQUENCE [LARGE SCALE GENOMIC DNA]</scope>
    <source>
        <strain evidence="4 5">PDB-F2</strain>
    </source>
</reference>
<keyword evidence="2" id="KW-0472">Membrane</keyword>
<dbReference type="KEGG" id="vhl:BME96_03570"/>
<keyword evidence="2" id="KW-0812">Transmembrane</keyword>
<dbReference type="InterPro" id="IPR050721">
    <property type="entry name" value="Trk_Ktr_HKT_K-transport"/>
</dbReference>
<dbReference type="SUPFAM" id="SSF51735">
    <property type="entry name" value="NAD(P)-binding Rossmann-fold domains"/>
    <property type="match status" value="1"/>
</dbReference>
<gene>
    <name evidence="4" type="ORF">BME96_03570</name>
</gene>
<dbReference type="SUPFAM" id="SSF81324">
    <property type="entry name" value="Voltage-gated potassium channels"/>
    <property type="match status" value="1"/>
</dbReference>
<evidence type="ECO:0000313" key="5">
    <source>
        <dbReference type="Proteomes" id="UP000182945"/>
    </source>
</evidence>
<protein>
    <recommendedName>
        <fullName evidence="3">RCK N-terminal domain-containing protein</fullName>
    </recommendedName>
</protein>
<evidence type="ECO:0000313" key="4">
    <source>
        <dbReference type="EMBL" id="APC47303.1"/>
    </source>
</evidence>
<proteinExistence type="predicted"/>
<dbReference type="AlphaFoldDB" id="A0AAC9NJT5"/>